<gene>
    <name evidence="17" type="ORF">BDD14_4404</name>
</gene>
<comment type="caution">
    <text evidence="17">The sequence shown here is derived from an EMBL/GenBank/DDBJ whole genome shotgun (WGS) entry which is preliminary data.</text>
</comment>
<dbReference type="PANTHER" id="PTHR42878">
    <property type="entry name" value="TWO-COMPONENT HISTIDINE KINASE"/>
    <property type="match status" value="1"/>
</dbReference>
<dbReference type="Gene3D" id="3.30.565.10">
    <property type="entry name" value="Histidine kinase-like ATPase, C-terminal domain"/>
    <property type="match status" value="1"/>
</dbReference>
<dbReference type="GO" id="GO:0030295">
    <property type="term" value="F:protein kinase activator activity"/>
    <property type="evidence" value="ECO:0007669"/>
    <property type="project" value="TreeGrafter"/>
</dbReference>
<keyword evidence="8" id="KW-0418">Kinase</keyword>
<dbReference type="Pfam" id="PF02518">
    <property type="entry name" value="HATPase_c"/>
    <property type="match status" value="1"/>
</dbReference>
<keyword evidence="7" id="KW-0547">Nucleotide-binding</keyword>
<dbReference type="FunFam" id="1.10.287.130:FF:000001">
    <property type="entry name" value="Two-component sensor histidine kinase"/>
    <property type="match status" value="1"/>
</dbReference>
<keyword evidence="10" id="KW-1133">Transmembrane helix</keyword>
<feature type="domain" description="PAS" evidence="15">
    <location>
        <begin position="310"/>
        <end position="380"/>
    </location>
</feature>
<dbReference type="InterPro" id="IPR000700">
    <property type="entry name" value="PAS-assoc_C"/>
</dbReference>
<dbReference type="SUPFAM" id="SSF47384">
    <property type="entry name" value="Homodimeric domain of signal transducing histidine kinase"/>
    <property type="match status" value="1"/>
</dbReference>
<dbReference type="SMART" id="SM00387">
    <property type="entry name" value="HATPase_c"/>
    <property type="match status" value="1"/>
</dbReference>
<dbReference type="GO" id="GO:0000156">
    <property type="term" value="F:phosphorelay response regulator activity"/>
    <property type="evidence" value="ECO:0007669"/>
    <property type="project" value="TreeGrafter"/>
</dbReference>
<dbReference type="SMART" id="SM00388">
    <property type="entry name" value="HisKA"/>
    <property type="match status" value="1"/>
</dbReference>
<dbReference type="SUPFAM" id="SSF55785">
    <property type="entry name" value="PYP-like sensor domain (PAS domain)"/>
    <property type="match status" value="3"/>
</dbReference>
<accession>A0A4Q7YYH7</accession>
<keyword evidence="18" id="KW-1185">Reference proteome</keyword>
<dbReference type="InterPro" id="IPR036097">
    <property type="entry name" value="HisK_dim/P_sf"/>
</dbReference>
<dbReference type="Pfam" id="PF00512">
    <property type="entry name" value="HisKA"/>
    <property type="match status" value="1"/>
</dbReference>
<evidence type="ECO:0000256" key="9">
    <source>
        <dbReference type="ARBA" id="ARBA00022840"/>
    </source>
</evidence>
<dbReference type="OrthoDB" id="9815750at2"/>
<dbReference type="InterPro" id="IPR000014">
    <property type="entry name" value="PAS"/>
</dbReference>
<dbReference type="Pfam" id="PF08448">
    <property type="entry name" value="PAS_4"/>
    <property type="match status" value="2"/>
</dbReference>
<comment type="catalytic activity">
    <reaction evidence="1">
        <text>ATP + protein L-histidine = ADP + protein N-phospho-L-histidine.</text>
        <dbReference type="EC" id="2.7.13.3"/>
    </reaction>
</comment>
<evidence type="ECO:0000256" key="3">
    <source>
        <dbReference type="ARBA" id="ARBA00012438"/>
    </source>
</evidence>
<keyword evidence="5" id="KW-0808">Transferase</keyword>
<evidence type="ECO:0000313" key="17">
    <source>
        <dbReference type="EMBL" id="RZU42808.1"/>
    </source>
</evidence>
<feature type="compositionally biased region" description="Polar residues" evidence="13">
    <location>
        <begin position="12"/>
        <end position="25"/>
    </location>
</feature>
<evidence type="ECO:0000313" key="18">
    <source>
        <dbReference type="Proteomes" id="UP000292958"/>
    </source>
</evidence>
<dbReference type="GO" id="GO:0007234">
    <property type="term" value="P:osmosensory signaling via phosphorelay pathway"/>
    <property type="evidence" value="ECO:0007669"/>
    <property type="project" value="TreeGrafter"/>
</dbReference>
<dbReference type="InterPro" id="IPR013656">
    <property type="entry name" value="PAS_4"/>
</dbReference>
<evidence type="ECO:0000256" key="2">
    <source>
        <dbReference type="ARBA" id="ARBA00004141"/>
    </source>
</evidence>
<dbReference type="Pfam" id="PF00989">
    <property type="entry name" value="PAS"/>
    <property type="match status" value="1"/>
</dbReference>
<evidence type="ECO:0000256" key="7">
    <source>
        <dbReference type="ARBA" id="ARBA00022741"/>
    </source>
</evidence>
<keyword evidence="12" id="KW-0472">Membrane</keyword>
<dbReference type="GO" id="GO:0005524">
    <property type="term" value="F:ATP binding"/>
    <property type="evidence" value="ECO:0007669"/>
    <property type="project" value="UniProtKB-KW"/>
</dbReference>
<protein>
    <recommendedName>
        <fullName evidence="3">histidine kinase</fullName>
        <ecNumber evidence="3">2.7.13.3</ecNumber>
    </recommendedName>
</protein>
<comment type="subcellular location">
    <subcellularLocation>
        <location evidence="2">Membrane</location>
        <topology evidence="2">Multi-pass membrane protein</topology>
    </subcellularLocation>
</comment>
<evidence type="ECO:0000256" key="6">
    <source>
        <dbReference type="ARBA" id="ARBA00022692"/>
    </source>
</evidence>
<dbReference type="InterPro" id="IPR003594">
    <property type="entry name" value="HATPase_dom"/>
</dbReference>
<dbReference type="InterPro" id="IPR036890">
    <property type="entry name" value="HATPase_C_sf"/>
</dbReference>
<dbReference type="RefSeq" id="WP_130420891.1">
    <property type="nucleotide sequence ID" value="NZ_SHKW01000001.1"/>
</dbReference>
<keyword evidence="11" id="KW-0902">Two-component regulatory system</keyword>
<dbReference type="InterPro" id="IPR035965">
    <property type="entry name" value="PAS-like_dom_sf"/>
</dbReference>
<dbReference type="InterPro" id="IPR013767">
    <property type="entry name" value="PAS_fold"/>
</dbReference>
<keyword evidence="6" id="KW-0812">Transmembrane</keyword>
<dbReference type="FunFam" id="3.30.565.10:FF:000006">
    <property type="entry name" value="Sensor histidine kinase WalK"/>
    <property type="match status" value="1"/>
</dbReference>
<dbReference type="GO" id="GO:0000155">
    <property type="term" value="F:phosphorelay sensor kinase activity"/>
    <property type="evidence" value="ECO:0007669"/>
    <property type="project" value="InterPro"/>
</dbReference>
<evidence type="ECO:0000256" key="13">
    <source>
        <dbReference type="SAM" id="MobiDB-lite"/>
    </source>
</evidence>
<dbReference type="CDD" id="cd16922">
    <property type="entry name" value="HATPase_EvgS-ArcB-TorS-like"/>
    <property type="match status" value="1"/>
</dbReference>
<dbReference type="InterPro" id="IPR004358">
    <property type="entry name" value="Sig_transdc_His_kin-like_C"/>
</dbReference>
<dbReference type="InterPro" id="IPR003661">
    <property type="entry name" value="HisK_dim/P_dom"/>
</dbReference>
<sequence length="798" mass="87712">MNALLVKDEGSRSQALEQDDGLNSTTDPVVEDLAGLAAQMCETPVALVCVVEEDCFRLRATVGCSATALPRGSIPYEIAIEGDGIHEVSDARLEPELAPDGLQLDGQCYCFYAAAPLTMSTGAHLGVLAVVDRHPRQLTKTQSSVLGTLARQVVARLEANERIRQMELESQSQGRSESELAIEKNFVSAVLDTIGLLVAVFDAEGRIVRFNRACEMTTGHSFGTLNGGYLWDHLVPTREIPAAMAAFGRLRDGLFPATFENRWLHRDGTTRRIAWTATALQDTDGQVVFVIATGMDVTKDRMAEPTLKESEAPYRQLVESSLGMVFTHDIRGQLLSLNAHGAATVGRTVEEMVGHSLAEFIPAKRQTAIHDYLRMVGEVGEAQGVLHLAHSDGEVRVIAYRNKLITVSEGAPYVLGFGVDITEQVRAERKLRTLARQSNSILESVGDGIFCIDLEGRVTVVNSAAVQMLGYRKDEMLGKVMHSLIHHTKADGTVYPMEESPVRRCLLNFGTARVMDEIFWRKNGTYFPVEYVARPLIDSQASESGETRAIGVVVAFTDTTERRALERMKDEFISTVSHELRTPLTSLRGALGLLRGGALEERPEKSQQMLEIAINNTDRLVRLVNDILDLERISSGKSELHLARVRGDELLRRAAGSYEAESSRSSTRILVAATDVAVWADRDRILQVLHNLLSNAFKFSAPEREIQLTACKLDEQEALFEVQDHGRGIPADKLENIFDRFQQGDASDSRALGGAGLGLTICRRIIHQHGGRIWVTSTPGKGTTVHFTLPTGPKTNLR</sequence>
<dbReference type="EMBL" id="SHKW01000001">
    <property type="protein sequence ID" value="RZU42808.1"/>
    <property type="molecule type" value="Genomic_DNA"/>
</dbReference>
<dbReference type="Gene3D" id="1.10.287.130">
    <property type="match status" value="1"/>
</dbReference>
<reference evidence="17 18" key="1">
    <citation type="submission" date="2019-02" db="EMBL/GenBank/DDBJ databases">
        <title>Genomic Encyclopedia of Archaeal and Bacterial Type Strains, Phase II (KMG-II): from individual species to whole genera.</title>
        <authorList>
            <person name="Goeker M."/>
        </authorList>
    </citation>
    <scope>NUCLEOTIDE SEQUENCE [LARGE SCALE GENOMIC DNA]</scope>
    <source>
        <strain evidence="17 18">DSM 18101</strain>
    </source>
</reference>
<dbReference type="SUPFAM" id="SSF55781">
    <property type="entry name" value="GAF domain-like"/>
    <property type="match status" value="1"/>
</dbReference>
<evidence type="ECO:0000256" key="12">
    <source>
        <dbReference type="ARBA" id="ARBA00023136"/>
    </source>
</evidence>
<evidence type="ECO:0000256" key="5">
    <source>
        <dbReference type="ARBA" id="ARBA00022679"/>
    </source>
</evidence>
<evidence type="ECO:0000256" key="10">
    <source>
        <dbReference type="ARBA" id="ARBA00022989"/>
    </source>
</evidence>
<feature type="domain" description="PAS" evidence="15">
    <location>
        <begin position="441"/>
        <end position="486"/>
    </location>
</feature>
<dbReference type="Gene3D" id="3.30.450.20">
    <property type="entry name" value="PAS domain"/>
    <property type="match status" value="3"/>
</dbReference>
<dbReference type="Gene3D" id="3.30.450.40">
    <property type="match status" value="1"/>
</dbReference>
<evidence type="ECO:0000259" key="14">
    <source>
        <dbReference type="PROSITE" id="PS50109"/>
    </source>
</evidence>
<dbReference type="CDD" id="cd00082">
    <property type="entry name" value="HisKA"/>
    <property type="match status" value="1"/>
</dbReference>
<dbReference type="InterPro" id="IPR029016">
    <property type="entry name" value="GAF-like_dom_sf"/>
</dbReference>
<keyword evidence="9" id="KW-0067">ATP-binding</keyword>
<evidence type="ECO:0000256" key="4">
    <source>
        <dbReference type="ARBA" id="ARBA00022553"/>
    </source>
</evidence>
<name>A0A4Q7YYH7_9BACT</name>
<feature type="domain" description="PAC" evidence="16">
    <location>
        <begin position="257"/>
        <end position="309"/>
    </location>
</feature>
<proteinExistence type="predicted"/>
<dbReference type="InterPro" id="IPR001610">
    <property type="entry name" value="PAC"/>
</dbReference>
<dbReference type="PROSITE" id="PS50109">
    <property type="entry name" value="HIS_KIN"/>
    <property type="match status" value="1"/>
</dbReference>
<feature type="compositionally biased region" description="Basic and acidic residues" evidence="13">
    <location>
        <begin position="1"/>
        <end position="11"/>
    </location>
</feature>
<feature type="region of interest" description="Disordered" evidence="13">
    <location>
        <begin position="1"/>
        <end position="25"/>
    </location>
</feature>
<dbReference type="SUPFAM" id="SSF55874">
    <property type="entry name" value="ATPase domain of HSP90 chaperone/DNA topoisomerase II/histidine kinase"/>
    <property type="match status" value="1"/>
</dbReference>
<dbReference type="PANTHER" id="PTHR42878:SF7">
    <property type="entry name" value="SENSOR HISTIDINE KINASE GLRK"/>
    <property type="match status" value="1"/>
</dbReference>
<dbReference type="InterPro" id="IPR050351">
    <property type="entry name" value="BphY/WalK/GraS-like"/>
</dbReference>
<dbReference type="Proteomes" id="UP000292958">
    <property type="component" value="Unassembled WGS sequence"/>
</dbReference>
<evidence type="ECO:0000256" key="8">
    <source>
        <dbReference type="ARBA" id="ARBA00022777"/>
    </source>
</evidence>
<evidence type="ECO:0000259" key="15">
    <source>
        <dbReference type="PROSITE" id="PS50112"/>
    </source>
</evidence>
<evidence type="ECO:0000259" key="16">
    <source>
        <dbReference type="PROSITE" id="PS50113"/>
    </source>
</evidence>
<dbReference type="NCBIfam" id="TIGR00229">
    <property type="entry name" value="sensory_box"/>
    <property type="match status" value="3"/>
</dbReference>
<keyword evidence="4" id="KW-0597">Phosphoprotein</keyword>
<organism evidence="17 18">
    <name type="scientific">Edaphobacter modestus</name>
    <dbReference type="NCBI Taxonomy" id="388466"/>
    <lineage>
        <taxon>Bacteria</taxon>
        <taxon>Pseudomonadati</taxon>
        <taxon>Acidobacteriota</taxon>
        <taxon>Terriglobia</taxon>
        <taxon>Terriglobales</taxon>
        <taxon>Acidobacteriaceae</taxon>
        <taxon>Edaphobacter</taxon>
    </lineage>
</organism>
<dbReference type="GO" id="GO:0006355">
    <property type="term" value="P:regulation of DNA-templated transcription"/>
    <property type="evidence" value="ECO:0007669"/>
    <property type="project" value="InterPro"/>
</dbReference>
<dbReference type="SMART" id="SM00086">
    <property type="entry name" value="PAC"/>
    <property type="match status" value="3"/>
</dbReference>
<dbReference type="SMART" id="SM00091">
    <property type="entry name" value="PAS"/>
    <property type="match status" value="3"/>
</dbReference>
<dbReference type="InterPro" id="IPR005467">
    <property type="entry name" value="His_kinase_dom"/>
</dbReference>
<evidence type="ECO:0000256" key="1">
    <source>
        <dbReference type="ARBA" id="ARBA00000085"/>
    </source>
</evidence>
<dbReference type="GO" id="GO:0016020">
    <property type="term" value="C:membrane"/>
    <property type="evidence" value="ECO:0007669"/>
    <property type="project" value="UniProtKB-SubCell"/>
</dbReference>
<feature type="domain" description="Histidine kinase" evidence="14">
    <location>
        <begin position="575"/>
        <end position="793"/>
    </location>
</feature>
<dbReference type="AlphaFoldDB" id="A0A4Q7YYH7"/>
<dbReference type="PROSITE" id="PS50112">
    <property type="entry name" value="PAS"/>
    <property type="match status" value="2"/>
</dbReference>
<evidence type="ECO:0000256" key="11">
    <source>
        <dbReference type="ARBA" id="ARBA00023012"/>
    </source>
</evidence>
<dbReference type="PROSITE" id="PS50113">
    <property type="entry name" value="PAC"/>
    <property type="match status" value="1"/>
</dbReference>
<dbReference type="PRINTS" id="PR00344">
    <property type="entry name" value="BCTRLSENSOR"/>
</dbReference>
<dbReference type="EC" id="2.7.13.3" evidence="3"/>
<dbReference type="CDD" id="cd00130">
    <property type="entry name" value="PAS"/>
    <property type="match status" value="3"/>
</dbReference>